<dbReference type="InterPro" id="IPR003615">
    <property type="entry name" value="HNH_nuc"/>
</dbReference>
<dbReference type="GO" id="GO:0004519">
    <property type="term" value="F:endonuclease activity"/>
    <property type="evidence" value="ECO:0007669"/>
    <property type="project" value="UniProtKB-KW"/>
</dbReference>
<evidence type="ECO:0000313" key="2">
    <source>
        <dbReference type="EMBL" id="NEL55347.1"/>
    </source>
</evidence>
<gene>
    <name evidence="2" type="ORF">G1H19_15250</name>
</gene>
<proteinExistence type="predicted"/>
<dbReference type="RefSeq" id="WP_163638836.1">
    <property type="nucleotide sequence ID" value="NZ_JAAGWK010000022.1"/>
</dbReference>
<feature type="region of interest" description="Disordered" evidence="1">
    <location>
        <begin position="67"/>
        <end position="109"/>
    </location>
</feature>
<evidence type="ECO:0000256" key="1">
    <source>
        <dbReference type="SAM" id="MobiDB-lite"/>
    </source>
</evidence>
<comment type="caution">
    <text evidence="2">The sequence shown here is derived from an EMBL/GenBank/DDBJ whole genome shotgun (WGS) entry which is preliminary data.</text>
</comment>
<sequence length="109" mass="11642">MTTRDRTCRHPGCSNKAAAADIDHVHPYDQGGATACTNLCCLCRRHHRLKTHAPGWRFTMTPDGTLTVTTPGGITRSTTPTGLLDTHAAAGPSRWPGIAIDPADDPPPF</sequence>
<dbReference type="AlphaFoldDB" id="A0A7K3WG16"/>
<dbReference type="CDD" id="cd00085">
    <property type="entry name" value="HNHc"/>
    <property type="match status" value="1"/>
</dbReference>
<reference evidence="2 3" key="1">
    <citation type="submission" date="2020-02" db="EMBL/GenBank/DDBJ databases">
        <title>The whole genome sequence of CPCC 205119.</title>
        <authorList>
            <person name="Jiang Z."/>
        </authorList>
    </citation>
    <scope>NUCLEOTIDE SEQUENCE [LARGE SCALE GENOMIC DNA]</scope>
    <source>
        <strain evidence="2 3">CPCC 205119</strain>
    </source>
</reference>
<keyword evidence="2" id="KW-0255">Endonuclease</keyword>
<dbReference type="Gene3D" id="1.10.30.50">
    <property type="match status" value="1"/>
</dbReference>
<keyword evidence="2" id="KW-0540">Nuclease</keyword>
<feature type="compositionally biased region" description="Polar residues" evidence="1">
    <location>
        <begin position="67"/>
        <end position="81"/>
    </location>
</feature>
<accession>A0A7K3WG16</accession>
<keyword evidence="2" id="KW-0378">Hydrolase</keyword>
<protein>
    <submittedName>
        <fullName evidence="2">HNH endonuclease</fullName>
    </submittedName>
</protein>
<dbReference type="Proteomes" id="UP000470470">
    <property type="component" value="Unassembled WGS sequence"/>
</dbReference>
<evidence type="ECO:0000313" key="3">
    <source>
        <dbReference type="Proteomes" id="UP000470470"/>
    </source>
</evidence>
<organism evidence="2 3">
    <name type="scientific">Goekera deserti</name>
    <dbReference type="NCBI Taxonomy" id="2497753"/>
    <lineage>
        <taxon>Bacteria</taxon>
        <taxon>Bacillati</taxon>
        <taxon>Actinomycetota</taxon>
        <taxon>Actinomycetes</taxon>
        <taxon>Geodermatophilales</taxon>
        <taxon>Geodermatophilaceae</taxon>
        <taxon>Goekera</taxon>
    </lineage>
</organism>
<keyword evidence="3" id="KW-1185">Reference proteome</keyword>
<dbReference type="EMBL" id="JAAGWK010000022">
    <property type="protein sequence ID" value="NEL55347.1"/>
    <property type="molecule type" value="Genomic_DNA"/>
</dbReference>
<name>A0A7K3WG16_9ACTN</name>